<organism evidence="1 2">
    <name type="scientific">Edwardsiella phage GF-2</name>
    <dbReference type="NCBI Taxonomy" id="1537091"/>
    <lineage>
        <taxon>Viruses</taxon>
        <taxon>Duplodnaviria</taxon>
        <taxon>Heunggongvirae</taxon>
        <taxon>Uroviricota</taxon>
        <taxon>Caudoviricetes</taxon>
        <taxon>Gofduovirus</taxon>
        <taxon>Gofduovirus GF2</taxon>
    </lineage>
</organism>
<dbReference type="InterPro" id="IPR013321">
    <property type="entry name" value="Arc_rbn_hlx_hlx"/>
</dbReference>
<evidence type="ECO:0000313" key="2">
    <source>
        <dbReference type="Proteomes" id="UP000202039"/>
    </source>
</evidence>
<evidence type="ECO:0000313" key="1">
    <source>
        <dbReference type="EMBL" id="BAP28893.1"/>
    </source>
</evidence>
<dbReference type="GeneID" id="23681444"/>
<dbReference type="Gene3D" id="1.10.1220.10">
    <property type="entry name" value="Met repressor-like"/>
    <property type="match status" value="1"/>
</dbReference>
<proteinExistence type="predicted"/>
<protein>
    <submittedName>
        <fullName evidence="1">Putative regulator protein Arc-like DNA binding domain</fullName>
    </submittedName>
</protein>
<reference evidence="1 2" key="1">
    <citation type="journal article" date="2015" name="Arch. Virol.">
        <title>Full-genome sequence of a novel myovirus, GF-2, infecting Edwardsiella tarda: comparison with other Edwardsiella myoviral genomes.</title>
        <authorList>
            <person name="Yasuike M."/>
            <person name="Nishiki I."/>
            <person name="Iwasaki Y."/>
            <person name="Nakamura Y."/>
            <person name="Fujiwara A."/>
            <person name="Sugaya E."/>
            <person name="Kawato Y."/>
            <person name="Nagai S."/>
            <person name="Kobayashi T."/>
            <person name="Ototake M."/>
            <person name="Nakai T."/>
        </authorList>
    </citation>
    <scope>NUCLEOTIDE SEQUENCE [LARGE SCALE GENOMIC DNA]</scope>
</reference>
<dbReference type="RefSeq" id="YP_009126625.1">
    <property type="nucleotide sequence ID" value="NC_026611.1"/>
</dbReference>
<accession>A0A077KAX5</accession>
<keyword evidence="2" id="KW-1185">Reference proteome</keyword>
<dbReference type="Proteomes" id="UP000202039">
    <property type="component" value="Segment"/>
</dbReference>
<sequence length="53" mass="6451">MEKNEVKTTLRYPYRFKEEVKRIAEEEGMSENSVLVQGLAWWLKYREKMQNAL</sequence>
<dbReference type="EMBL" id="AP014629">
    <property type="protein sequence ID" value="BAP28893.1"/>
    <property type="molecule type" value="Genomic_DNA"/>
</dbReference>
<dbReference type="GO" id="GO:0006355">
    <property type="term" value="P:regulation of DNA-templated transcription"/>
    <property type="evidence" value="ECO:0007669"/>
    <property type="project" value="InterPro"/>
</dbReference>
<name>A0A077KAX5_9CAUD</name>
<dbReference type="KEGG" id="vg:23681444"/>
<dbReference type="InterPro" id="IPR010985">
    <property type="entry name" value="Ribbon_hlx_hlx"/>
</dbReference>
<dbReference type="SUPFAM" id="SSF47598">
    <property type="entry name" value="Ribbon-helix-helix"/>
    <property type="match status" value="1"/>
</dbReference>